<proteinExistence type="predicted"/>
<dbReference type="EMBL" id="FUKJ01000402">
    <property type="protein sequence ID" value="SJM95122.1"/>
    <property type="molecule type" value="Genomic_DNA"/>
</dbReference>
<dbReference type="GO" id="GO:0005524">
    <property type="term" value="F:ATP binding"/>
    <property type="evidence" value="ECO:0007669"/>
    <property type="project" value="UniProtKB-KW"/>
</dbReference>
<dbReference type="PROSITE" id="PS51459">
    <property type="entry name" value="FIDO"/>
    <property type="match status" value="1"/>
</dbReference>
<feature type="domain" description="Fido" evidence="4">
    <location>
        <begin position="93"/>
        <end position="228"/>
    </location>
</feature>
<dbReference type="PANTHER" id="PTHR13504">
    <property type="entry name" value="FIDO DOMAIN-CONTAINING PROTEIN DDB_G0283145"/>
    <property type="match status" value="1"/>
</dbReference>
<feature type="site" description="Important for autoinhibition of adenylyltransferase activity" evidence="3">
    <location>
        <position position="44"/>
    </location>
</feature>
<evidence type="ECO:0000256" key="2">
    <source>
        <dbReference type="PIRSR" id="PIRSR640198-2"/>
    </source>
</evidence>
<organism evidence="5 6">
    <name type="scientific">Crenothrix polyspora</name>
    <dbReference type="NCBI Taxonomy" id="360316"/>
    <lineage>
        <taxon>Bacteria</taxon>
        <taxon>Pseudomonadati</taxon>
        <taxon>Pseudomonadota</taxon>
        <taxon>Gammaproteobacteria</taxon>
        <taxon>Methylococcales</taxon>
        <taxon>Crenotrichaceae</taxon>
        <taxon>Crenothrix</taxon>
    </lineage>
</organism>
<sequence>MTLFTHCDSLKTAIESRRPLPEHTLKTLHQQWVLEWTYNSNAIEGNTLTLKETKVVLEGITIGGKSMLEHFEVINHKEAIDYVEAVIAGGEFFSEHLIKSIHQLVLKNIDANNAGIYRRENVLIAGAEHRPPDYLQVPGQMTALVQAYQDFSGHPIERAARLHVDFVKIHPFVDGNGRTARLLMNFDLMKAGFLPVIFKAADRLAYYEALDKAHTQNDYGDFLHLSAHAETVALGNVLSLLG</sequence>
<keyword evidence="6" id="KW-1185">Reference proteome</keyword>
<dbReference type="Gene3D" id="1.10.3290.10">
    <property type="entry name" value="Fido-like domain"/>
    <property type="match status" value="1"/>
</dbReference>
<dbReference type="InterPro" id="IPR003812">
    <property type="entry name" value="Fido"/>
</dbReference>
<dbReference type="AlphaFoldDB" id="A0A1R4HFV1"/>
<keyword evidence="2" id="KW-0067">ATP-binding</keyword>
<dbReference type="SUPFAM" id="SSF140931">
    <property type="entry name" value="Fic-like"/>
    <property type="match status" value="1"/>
</dbReference>
<evidence type="ECO:0000256" key="3">
    <source>
        <dbReference type="PIRSR" id="PIRSR640198-3"/>
    </source>
</evidence>
<evidence type="ECO:0000259" key="4">
    <source>
        <dbReference type="PROSITE" id="PS51459"/>
    </source>
</evidence>
<reference evidence="6" key="1">
    <citation type="submission" date="2017-02" db="EMBL/GenBank/DDBJ databases">
        <authorList>
            <person name="Daims H."/>
        </authorList>
    </citation>
    <scope>NUCLEOTIDE SEQUENCE [LARGE SCALE GENOMIC DNA]</scope>
</reference>
<dbReference type="Pfam" id="PF02661">
    <property type="entry name" value="Fic"/>
    <property type="match status" value="1"/>
</dbReference>
<feature type="binding site" evidence="2">
    <location>
        <begin position="206"/>
        <end position="207"/>
    </location>
    <ligand>
        <name>ATP</name>
        <dbReference type="ChEBI" id="CHEBI:30616"/>
    </ligand>
</feature>
<dbReference type="InterPro" id="IPR040198">
    <property type="entry name" value="Fido_containing"/>
</dbReference>
<evidence type="ECO:0000313" key="6">
    <source>
        <dbReference type="Proteomes" id="UP000195442"/>
    </source>
</evidence>
<accession>A0A1R4HFV1</accession>
<keyword evidence="2" id="KW-0547">Nucleotide-binding</keyword>
<protein>
    <submittedName>
        <fullName evidence="5">Filamentation induced by cAMP protein Fic</fullName>
    </submittedName>
</protein>
<feature type="active site" evidence="1">
    <location>
        <position position="170"/>
    </location>
</feature>
<evidence type="ECO:0000256" key="1">
    <source>
        <dbReference type="PIRSR" id="PIRSR640198-1"/>
    </source>
</evidence>
<gene>
    <name evidence="5" type="ORF">CRENPOLYSF2_4600006</name>
</gene>
<feature type="binding site" evidence="2">
    <location>
        <begin position="174"/>
        <end position="181"/>
    </location>
    <ligand>
        <name>ATP</name>
        <dbReference type="ChEBI" id="CHEBI:30616"/>
    </ligand>
</feature>
<dbReference type="Proteomes" id="UP000195442">
    <property type="component" value="Unassembled WGS sequence"/>
</dbReference>
<name>A0A1R4HFV1_9GAMM</name>
<evidence type="ECO:0000313" key="5">
    <source>
        <dbReference type="EMBL" id="SJM95122.1"/>
    </source>
</evidence>
<dbReference type="PANTHER" id="PTHR13504:SF38">
    <property type="entry name" value="FIDO DOMAIN-CONTAINING PROTEIN"/>
    <property type="match status" value="1"/>
</dbReference>
<dbReference type="InterPro" id="IPR036597">
    <property type="entry name" value="Fido-like_dom_sf"/>
</dbReference>